<name>A0AA35KG00_9SAUR</name>
<dbReference type="EMBL" id="OX395131">
    <property type="protein sequence ID" value="CAI5776851.1"/>
    <property type="molecule type" value="Genomic_DNA"/>
</dbReference>
<gene>
    <name evidence="1" type="ORF">PODLI_1B028951</name>
</gene>
<reference evidence="1" key="1">
    <citation type="submission" date="2022-12" db="EMBL/GenBank/DDBJ databases">
        <authorList>
            <person name="Alioto T."/>
            <person name="Alioto T."/>
            <person name="Gomez Garrido J."/>
        </authorList>
    </citation>
    <scope>NUCLEOTIDE SEQUENCE</scope>
</reference>
<keyword evidence="2" id="KW-1185">Reference proteome</keyword>
<proteinExistence type="predicted"/>
<protein>
    <submittedName>
        <fullName evidence="1">Uncharacterized protein</fullName>
    </submittedName>
</protein>
<dbReference type="AlphaFoldDB" id="A0AA35KG00"/>
<organism evidence="1 2">
    <name type="scientific">Podarcis lilfordi</name>
    <name type="common">Lilford's wall lizard</name>
    <dbReference type="NCBI Taxonomy" id="74358"/>
    <lineage>
        <taxon>Eukaryota</taxon>
        <taxon>Metazoa</taxon>
        <taxon>Chordata</taxon>
        <taxon>Craniata</taxon>
        <taxon>Vertebrata</taxon>
        <taxon>Euteleostomi</taxon>
        <taxon>Lepidosauria</taxon>
        <taxon>Squamata</taxon>
        <taxon>Bifurcata</taxon>
        <taxon>Unidentata</taxon>
        <taxon>Episquamata</taxon>
        <taxon>Laterata</taxon>
        <taxon>Lacertibaenia</taxon>
        <taxon>Lacertidae</taxon>
        <taxon>Podarcis</taxon>
    </lineage>
</organism>
<sequence length="64" mass="7374">NNLRVYQNASIGLHICTEPDVHDFDTENYWKQITSFLTAHRFEHAATCLKEPRLLQADTENSAV</sequence>
<dbReference type="Proteomes" id="UP001178461">
    <property type="component" value="Chromosome 6"/>
</dbReference>
<evidence type="ECO:0000313" key="2">
    <source>
        <dbReference type="Proteomes" id="UP001178461"/>
    </source>
</evidence>
<feature type="non-terminal residue" evidence="1">
    <location>
        <position position="1"/>
    </location>
</feature>
<feature type="non-terminal residue" evidence="1">
    <location>
        <position position="64"/>
    </location>
</feature>
<accession>A0AA35KG00</accession>
<evidence type="ECO:0000313" key="1">
    <source>
        <dbReference type="EMBL" id="CAI5776851.1"/>
    </source>
</evidence>